<dbReference type="SUPFAM" id="SSF52518">
    <property type="entry name" value="Thiamin diphosphate-binding fold (THDP-binding)"/>
    <property type="match status" value="1"/>
</dbReference>
<evidence type="ECO:0000256" key="2">
    <source>
        <dbReference type="ARBA" id="ARBA00007131"/>
    </source>
</evidence>
<dbReference type="Pfam" id="PF00456">
    <property type="entry name" value="Transketolase_N"/>
    <property type="match status" value="1"/>
</dbReference>
<sequence>MIPWVGIVLRKSQEEDVSKTNYAELTETARRVRIDALKAIAAAGSGHPGGSLSAADIITTLYFNVMNIDPRDPQMEDRDKFVLSKGHAVPALYAALGERGFFPVEDMMTLRKIDSPFQGHPNMRKVPGIEMSTGSLGQGFAAAVGMATANKIDGKDGRVFVLTGDGELQEGIIWEAAMSAAHRKLDNLTAVVDLNGLQIDGRVDDVMKVRPVEGKFRRFGWNTLSVDGHSFPELIEAFESARHTKGVPTVIIANTVKGKGVSFMEDQAGWHGKAPDQEQLAQAISELGGDN</sequence>
<dbReference type="EMBL" id="VUNB01000001">
    <property type="protein sequence ID" value="MST68027.1"/>
    <property type="molecule type" value="Genomic_DNA"/>
</dbReference>
<comment type="cofactor">
    <cofactor evidence="1">
        <name>thiamine diphosphate</name>
        <dbReference type="ChEBI" id="CHEBI:58937"/>
    </cofactor>
</comment>
<evidence type="ECO:0000256" key="4">
    <source>
        <dbReference type="ARBA" id="ARBA00022723"/>
    </source>
</evidence>
<keyword evidence="5" id="KW-0786">Thiamine pyrophosphate</keyword>
<feature type="domain" description="Transketolase N-terminal" evidence="6">
    <location>
        <begin position="28"/>
        <end position="289"/>
    </location>
</feature>
<dbReference type="CDD" id="cd02012">
    <property type="entry name" value="TPP_TK"/>
    <property type="match status" value="1"/>
</dbReference>
<organism evidence="7">
    <name type="scientific">Baileyella intestinalis</name>
    <dbReference type="NCBI Taxonomy" id="2606709"/>
    <lineage>
        <taxon>Bacteria</taxon>
        <taxon>Bacillati</taxon>
        <taxon>Bacillota</taxon>
        <taxon>Clostridia</taxon>
        <taxon>Peptostreptococcales</taxon>
        <taxon>Anaerovoracaceae</taxon>
        <taxon>Baileyella</taxon>
    </lineage>
</organism>
<comment type="caution">
    <text evidence="7">The sequence shown here is derived from an EMBL/GenBank/DDBJ whole genome shotgun (WGS) entry which is preliminary data.</text>
</comment>
<name>A0A6A8M9F7_9FIRM</name>
<dbReference type="Gene3D" id="3.40.50.970">
    <property type="match status" value="1"/>
</dbReference>
<proteinExistence type="inferred from homology"/>
<dbReference type="InterPro" id="IPR049557">
    <property type="entry name" value="Transketolase_CS"/>
</dbReference>
<keyword evidence="3" id="KW-0808">Transferase</keyword>
<keyword evidence="4" id="KW-0479">Metal-binding</keyword>
<comment type="similarity">
    <text evidence="2">Belongs to the transketolase family.</text>
</comment>
<evidence type="ECO:0000256" key="5">
    <source>
        <dbReference type="ARBA" id="ARBA00023052"/>
    </source>
</evidence>
<evidence type="ECO:0000313" key="7">
    <source>
        <dbReference type="EMBL" id="MST68027.1"/>
    </source>
</evidence>
<dbReference type="PANTHER" id="PTHR47514">
    <property type="entry name" value="TRANSKETOLASE N-TERMINAL SECTION-RELATED"/>
    <property type="match status" value="1"/>
</dbReference>
<accession>A0A6A8M9F7</accession>
<evidence type="ECO:0000256" key="3">
    <source>
        <dbReference type="ARBA" id="ARBA00022679"/>
    </source>
</evidence>
<dbReference type="InterPro" id="IPR005474">
    <property type="entry name" value="Transketolase_N"/>
</dbReference>
<gene>
    <name evidence="7" type="ORF">FYJ66_00160</name>
</gene>
<protein>
    <submittedName>
        <fullName evidence="7">Transketolase</fullName>
    </submittedName>
</protein>
<dbReference type="InterPro" id="IPR029061">
    <property type="entry name" value="THDP-binding"/>
</dbReference>
<reference evidence="7" key="1">
    <citation type="submission" date="2019-09" db="EMBL/GenBank/DDBJ databases">
        <title>In-depth cultivation of the pig gut microbiome towards novel bacterial diversity and tailored functional studies.</title>
        <authorList>
            <person name="Wylensek D."/>
            <person name="Hitch T.C.A."/>
            <person name="Clavel T."/>
        </authorList>
    </citation>
    <scope>NUCLEOTIDE SEQUENCE</scope>
    <source>
        <strain evidence="7">RF-744-FAT-WT-3</strain>
    </source>
</reference>
<dbReference type="PROSITE" id="PS00801">
    <property type="entry name" value="TRANSKETOLASE_1"/>
    <property type="match status" value="1"/>
</dbReference>
<evidence type="ECO:0000259" key="6">
    <source>
        <dbReference type="Pfam" id="PF00456"/>
    </source>
</evidence>
<dbReference type="PANTHER" id="PTHR47514:SF1">
    <property type="entry name" value="TRANSKETOLASE N-TERMINAL SECTION-RELATED"/>
    <property type="match status" value="1"/>
</dbReference>
<dbReference type="GO" id="GO:0016740">
    <property type="term" value="F:transferase activity"/>
    <property type="evidence" value="ECO:0007669"/>
    <property type="project" value="UniProtKB-KW"/>
</dbReference>
<dbReference type="AlphaFoldDB" id="A0A6A8M9F7"/>
<dbReference type="GO" id="GO:0046872">
    <property type="term" value="F:metal ion binding"/>
    <property type="evidence" value="ECO:0007669"/>
    <property type="project" value="UniProtKB-KW"/>
</dbReference>
<evidence type="ECO:0000256" key="1">
    <source>
        <dbReference type="ARBA" id="ARBA00001964"/>
    </source>
</evidence>